<name>A0A5J5UY21_GOSBA</name>
<dbReference type="Proteomes" id="UP000327439">
    <property type="component" value="Chromosome A07"/>
</dbReference>
<evidence type="ECO:0000313" key="2">
    <source>
        <dbReference type="Proteomes" id="UP000327439"/>
    </source>
</evidence>
<reference evidence="2" key="1">
    <citation type="journal article" date="2020" name="Nat. Genet.">
        <title>Genomic diversifications of five Gossypium allopolyploid species and their impact on cotton improvement.</title>
        <authorList>
            <person name="Chen Z.J."/>
            <person name="Sreedasyam A."/>
            <person name="Ando A."/>
            <person name="Song Q."/>
            <person name="De Santiago L.M."/>
            <person name="Hulse-Kemp A.M."/>
            <person name="Ding M."/>
            <person name="Ye W."/>
            <person name="Kirkbride R.C."/>
            <person name="Jenkins J."/>
            <person name="Plott C."/>
            <person name="Lovell J."/>
            <person name="Lin Y.M."/>
            <person name="Vaughn R."/>
            <person name="Liu B."/>
            <person name="Simpson S."/>
            <person name="Scheffler B.E."/>
            <person name="Wen L."/>
            <person name="Saski C.A."/>
            <person name="Grover C.E."/>
            <person name="Hu G."/>
            <person name="Conover J.L."/>
            <person name="Carlson J.W."/>
            <person name="Shu S."/>
            <person name="Boston L.B."/>
            <person name="Williams M."/>
            <person name="Peterson D.G."/>
            <person name="McGee K."/>
            <person name="Jones D.C."/>
            <person name="Wendel J.F."/>
            <person name="Stelly D.M."/>
            <person name="Grimwood J."/>
            <person name="Schmutz J."/>
        </authorList>
    </citation>
    <scope>NUCLEOTIDE SEQUENCE [LARGE SCALE GENOMIC DNA]</scope>
    <source>
        <strain evidence="2">cv. 3-79</strain>
    </source>
</reference>
<organism evidence="1 2">
    <name type="scientific">Gossypium barbadense</name>
    <name type="common">Sea Island cotton</name>
    <name type="synonym">Hibiscus barbadensis</name>
    <dbReference type="NCBI Taxonomy" id="3634"/>
    <lineage>
        <taxon>Eukaryota</taxon>
        <taxon>Viridiplantae</taxon>
        <taxon>Streptophyta</taxon>
        <taxon>Embryophyta</taxon>
        <taxon>Tracheophyta</taxon>
        <taxon>Spermatophyta</taxon>
        <taxon>Magnoliopsida</taxon>
        <taxon>eudicotyledons</taxon>
        <taxon>Gunneridae</taxon>
        <taxon>Pentapetalae</taxon>
        <taxon>rosids</taxon>
        <taxon>malvids</taxon>
        <taxon>Malvales</taxon>
        <taxon>Malvaceae</taxon>
        <taxon>Malvoideae</taxon>
        <taxon>Gossypium</taxon>
    </lineage>
</organism>
<dbReference type="OrthoDB" id="1007241at2759"/>
<keyword evidence="2" id="KW-1185">Reference proteome</keyword>
<sequence length="102" mass="10860">MHVVSERGQGGGGILRDMEGIARGIFSGVVGTNVAEEAEIGAVKFALEMFASMNWKSSNSLVIKCKIGFIVFSLADRNGNDMAFQLALVGVNRPHGDDFGLE</sequence>
<accession>A0A5J5UY21</accession>
<dbReference type="AlphaFoldDB" id="A0A5J5UY21"/>
<evidence type="ECO:0008006" key="3">
    <source>
        <dbReference type="Google" id="ProtNLM"/>
    </source>
</evidence>
<evidence type="ECO:0000313" key="1">
    <source>
        <dbReference type="EMBL" id="KAB2072359.1"/>
    </source>
</evidence>
<gene>
    <name evidence="1" type="ORF">ES319_A07G009900v1</name>
</gene>
<dbReference type="EMBL" id="CM018208">
    <property type="protein sequence ID" value="KAB2072359.1"/>
    <property type="molecule type" value="Genomic_DNA"/>
</dbReference>
<proteinExistence type="predicted"/>
<protein>
    <recommendedName>
        <fullName evidence="3">RNase H type-1 domain-containing protein</fullName>
    </recommendedName>
</protein>